<dbReference type="AlphaFoldDB" id="A0A5B0QJF2"/>
<name>A0A5B0QJF2_PUCGR</name>
<organism evidence="1 2">
    <name type="scientific">Puccinia graminis f. sp. tritici</name>
    <dbReference type="NCBI Taxonomy" id="56615"/>
    <lineage>
        <taxon>Eukaryota</taxon>
        <taxon>Fungi</taxon>
        <taxon>Dikarya</taxon>
        <taxon>Basidiomycota</taxon>
        <taxon>Pucciniomycotina</taxon>
        <taxon>Pucciniomycetes</taxon>
        <taxon>Pucciniales</taxon>
        <taxon>Pucciniaceae</taxon>
        <taxon>Puccinia</taxon>
    </lineage>
</organism>
<keyword evidence="2" id="KW-1185">Reference proteome</keyword>
<evidence type="ECO:0000313" key="2">
    <source>
        <dbReference type="Proteomes" id="UP000324748"/>
    </source>
</evidence>
<sequence length="70" mass="7767">MYTIGMWGSKIDSSTEFFGAKAPSVSINSIPPLNSQRSDNVGLTRPRTSEEMITIWISHSQINSVTSMFK</sequence>
<dbReference type="EMBL" id="VSWC01000015">
    <property type="protein sequence ID" value="KAA1113229.1"/>
    <property type="molecule type" value="Genomic_DNA"/>
</dbReference>
<evidence type="ECO:0000313" key="1">
    <source>
        <dbReference type="EMBL" id="KAA1113229.1"/>
    </source>
</evidence>
<reference evidence="1 2" key="1">
    <citation type="submission" date="2019-05" db="EMBL/GenBank/DDBJ databases">
        <title>Emergence of the Ug99 lineage of the wheat stem rust pathogen through somatic hybridization.</title>
        <authorList>
            <person name="Li F."/>
            <person name="Upadhyaya N.M."/>
            <person name="Sperschneider J."/>
            <person name="Matny O."/>
            <person name="Nguyen-Phuc H."/>
            <person name="Mago R."/>
            <person name="Raley C."/>
            <person name="Miller M.E."/>
            <person name="Silverstein K.A.T."/>
            <person name="Henningsen E."/>
            <person name="Hirsch C.D."/>
            <person name="Visser B."/>
            <person name="Pretorius Z.A."/>
            <person name="Steffenson B.J."/>
            <person name="Schwessinger B."/>
            <person name="Dodds P.N."/>
            <person name="Figueroa M."/>
        </authorList>
    </citation>
    <scope>NUCLEOTIDE SEQUENCE [LARGE SCALE GENOMIC DNA]</scope>
    <source>
        <strain evidence="1">21-0</strain>
    </source>
</reference>
<proteinExistence type="predicted"/>
<dbReference type="Proteomes" id="UP000324748">
    <property type="component" value="Unassembled WGS sequence"/>
</dbReference>
<accession>A0A5B0QJF2</accession>
<comment type="caution">
    <text evidence="1">The sequence shown here is derived from an EMBL/GenBank/DDBJ whole genome shotgun (WGS) entry which is preliminary data.</text>
</comment>
<gene>
    <name evidence="1" type="ORF">PGT21_025815</name>
</gene>
<protein>
    <submittedName>
        <fullName evidence="1">Uncharacterized protein</fullName>
    </submittedName>
</protein>